<dbReference type="SUPFAM" id="SSF55785">
    <property type="entry name" value="PYP-like sensor domain (PAS domain)"/>
    <property type="match status" value="1"/>
</dbReference>
<gene>
    <name evidence="12" type="ORF">NJU99_06315</name>
</gene>
<keyword evidence="12" id="KW-0547">Nucleotide-binding</keyword>
<evidence type="ECO:0000256" key="1">
    <source>
        <dbReference type="ARBA" id="ARBA00000085"/>
    </source>
</evidence>
<keyword evidence="8" id="KW-0812">Transmembrane</keyword>
<comment type="subcellular location">
    <subcellularLocation>
        <location evidence="2">Membrane</location>
    </subcellularLocation>
</comment>
<comment type="catalytic activity">
    <reaction evidence="1">
        <text>ATP + protein L-histidine = ADP + protein N-phospho-L-histidine.</text>
        <dbReference type="EC" id="2.7.13.3"/>
    </reaction>
</comment>
<evidence type="ECO:0000259" key="10">
    <source>
        <dbReference type="PROSITE" id="PS50112"/>
    </source>
</evidence>
<dbReference type="PANTHER" id="PTHR43065:SF47">
    <property type="match status" value="1"/>
</dbReference>
<keyword evidence="4" id="KW-0597">Phosphoprotein</keyword>
<evidence type="ECO:0000256" key="7">
    <source>
        <dbReference type="SAM" id="Coils"/>
    </source>
</evidence>
<dbReference type="PRINTS" id="PR00344">
    <property type="entry name" value="BCTRLSENSOR"/>
</dbReference>
<feature type="transmembrane region" description="Helical" evidence="8">
    <location>
        <begin position="6"/>
        <end position="27"/>
    </location>
</feature>
<dbReference type="CDD" id="cd06225">
    <property type="entry name" value="HAMP"/>
    <property type="match status" value="1"/>
</dbReference>
<dbReference type="SMART" id="SM00091">
    <property type="entry name" value="PAS"/>
    <property type="match status" value="1"/>
</dbReference>
<evidence type="ECO:0000256" key="5">
    <source>
        <dbReference type="ARBA" id="ARBA00022679"/>
    </source>
</evidence>
<keyword evidence="6" id="KW-0418">Kinase</keyword>
<feature type="domain" description="Histidine kinase" evidence="9">
    <location>
        <begin position="395"/>
        <end position="625"/>
    </location>
</feature>
<dbReference type="Gene3D" id="6.10.340.10">
    <property type="match status" value="1"/>
</dbReference>
<evidence type="ECO:0000259" key="9">
    <source>
        <dbReference type="PROSITE" id="PS50109"/>
    </source>
</evidence>
<dbReference type="SUPFAM" id="SSF58104">
    <property type="entry name" value="Methyl-accepting chemotaxis protein (MCP) signaling domain"/>
    <property type="match status" value="1"/>
</dbReference>
<dbReference type="Gene3D" id="1.10.287.130">
    <property type="match status" value="1"/>
</dbReference>
<dbReference type="InterPro" id="IPR003661">
    <property type="entry name" value="HisK_dim/P_dom"/>
</dbReference>
<evidence type="ECO:0000256" key="8">
    <source>
        <dbReference type="SAM" id="Phobius"/>
    </source>
</evidence>
<evidence type="ECO:0000256" key="2">
    <source>
        <dbReference type="ARBA" id="ARBA00004370"/>
    </source>
</evidence>
<dbReference type="InterPro" id="IPR005467">
    <property type="entry name" value="His_kinase_dom"/>
</dbReference>
<dbReference type="InterPro" id="IPR013656">
    <property type="entry name" value="PAS_4"/>
</dbReference>
<evidence type="ECO:0000259" key="11">
    <source>
        <dbReference type="PROSITE" id="PS50885"/>
    </source>
</evidence>
<dbReference type="SUPFAM" id="SSF55874">
    <property type="entry name" value="ATPase domain of HSP90 chaperone/DNA topoisomerase II/histidine kinase"/>
    <property type="match status" value="1"/>
</dbReference>
<dbReference type="SUPFAM" id="SSF158472">
    <property type="entry name" value="HAMP domain-like"/>
    <property type="match status" value="1"/>
</dbReference>
<keyword evidence="13" id="KW-1185">Reference proteome</keyword>
<dbReference type="EMBL" id="CP100595">
    <property type="protein sequence ID" value="UTJ07703.1"/>
    <property type="molecule type" value="Genomic_DNA"/>
</dbReference>
<dbReference type="EC" id="2.7.13.3" evidence="3"/>
<protein>
    <recommendedName>
        <fullName evidence="3">histidine kinase</fullName>
        <ecNumber evidence="3">2.7.13.3</ecNumber>
    </recommendedName>
</protein>
<dbReference type="NCBIfam" id="TIGR00229">
    <property type="entry name" value="sensory_box"/>
    <property type="match status" value="1"/>
</dbReference>
<dbReference type="Pfam" id="PF02518">
    <property type="entry name" value="HATPase_c"/>
    <property type="match status" value="1"/>
</dbReference>
<keyword evidence="12" id="KW-0067">ATP-binding</keyword>
<dbReference type="PROSITE" id="PS50885">
    <property type="entry name" value="HAMP"/>
    <property type="match status" value="1"/>
</dbReference>
<proteinExistence type="predicted"/>
<dbReference type="PROSITE" id="PS50109">
    <property type="entry name" value="HIS_KIN"/>
    <property type="match status" value="1"/>
</dbReference>
<dbReference type="CDD" id="cd00082">
    <property type="entry name" value="HisKA"/>
    <property type="match status" value="1"/>
</dbReference>
<dbReference type="GO" id="GO:0005524">
    <property type="term" value="F:ATP binding"/>
    <property type="evidence" value="ECO:0007669"/>
    <property type="project" value="UniProtKB-KW"/>
</dbReference>
<evidence type="ECO:0000256" key="6">
    <source>
        <dbReference type="ARBA" id="ARBA00022777"/>
    </source>
</evidence>
<dbReference type="InterPro" id="IPR000014">
    <property type="entry name" value="PAS"/>
</dbReference>
<feature type="domain" description="PAS" evidence="10">
    <location>
        <begin position="225"/>
        <end position="288"/>
    </location>
</feature>
<dbReference type="InterPro" id="IPR036890">
    <property type="entry name" value="HATPase_C_sf"/>
</dbReference>
<dbReference type="Gene3D" id="3.30.565.10">
    <property type="entry name" value="Histidine kinase-like ATPase, C-terminal domain"/>
    <property type="match status" value="1"/>
</dbReference>
<dbReference type="PANTHER" id="PTHR43065">
    <property type="entry name" value="SENSOR HISTIDINE KINASE"/>
    <property type="match status" value="1"/>
</dbReference>
<dbReference type="RefSeq" id="WP_254577877.1">
    <property type="nucleotide sequence ID" value="NZ_CP100595.1"/>
</dbReference>
<dbReference type="InterPro" id="IPR004358">
    <property type="entry name" value="Sig_transdc_His_kin-like_C"/>
</dbReference>
<evidence type="ECO:0000256" key="3">
    <source>
        <dbReference type="ARBA" id="ARBA00012438"/>
    </source>
</evidence>
<dbReference type="SMART" id="SM00387">
    <property type="entry name" value="HATPase_c"/>
    <property type="match status" value="1"/>
</dbReference>
<feature type="transmembrane region" description="Helical" evidence="8">
    <location>
        <begin position="140"/>
        <end position="160"/>
    </location>
</feature>
<dbReference type="InterPro" id="IPR003660">
    <property type="entry name" value="HAMP_dom"/>
</dbReference>
<evidence type="ECO:0000313" key="12">
    <source>
        <dbReference type="EMBL" id="UTJ07703.1"/>
    </source>
</evidence>
<feature type="domain" description="HAMP" evidence="11">
    <location>
        <begin position="161"/>
        <end position="213"/>
    </location>
</feature>
<dbReference type="Proteomes" id="UP001060012">
    <property type="component" value="Chromosome"/>
</dbReference>
<keyword evidence="5" id="KW-0808">Transferase</keyword>
<dbReference type="InterPro" id="IPR035965">
    <property type="entry name" value="PAS-like_dom_sf"/>
</dbReference>
<dbReference type="PROSITE" id="PS50112">
    <property type="entry name" value="PAS"/>
    <property type="match status" value="1"/>
</dbReference>
<reference evidence="12" key="1">
    <citation type="submission" date="2022-07" db="EMBL/GenBank/DDBJ databases">
        <title>Arcobacter roscoffensis sp. nov., a marine bacterium isolated from coastal seawater collected from Roscoff, France.</title>
        <authorList>
            <person name="Pascual J."/>
            <person name="Lepeaux C."/>
            <person name="Methner A."/>
            <person name="Overmann J."/>
        </authorList>
    </citation>
    <scope>NUCLEOTIDE SEQUENCE</scope>
    <source>
        <strain evidence="12">ARW1-2F2</strain>
    </source>
</reference>
<feature type="coiled-coil region" evidence="7">
    <location>
        <begin position="331"/>
        <end position="386"/>
    </location>
</feature>
<dbReference type="Pfam" id="PF00672">
    <property type="entry name" value="HAMP"/>
    <property type="match status" value="1"/>
</dbReference>
<dbReference type="SMART" id="SM00304">
    <property type="entry name" value="HAMP"/>
    <property type="match status" value="1"/>
</dbReference>
<dbReference type="InterPro" id="IPR003594">
    <property type="entry name" value="HATPase_dom"/>
</dbReference>
<keyword evidence="8" id="KW-0472">Membrane</keyword>
<keyword evidence="7" id="KW-0175">Coiled coil</keyword>
<dbReference type="CDD" id="cd00075">
    <property type="entry name" value="HATPase"/>
    <property type="match status" value="1"/>
</dbReference>
<evidence type="ECO:0000313" key="13">
    <source>
        <dbReference type="Proteomes" id="UP001060012"/>
    </source>
</evidence>
<accession>A0ABY5EAF9</accession>
<evidence type="ECO:0000256" key="4">
    <source>
        <dbReference type="ARBA" id="ARBA00022553"/>
    </source>
</evidence>
<name>A0ABY5EAF9_9BACT</name>
<keyword evidence="8" id="KW-1133">Transmembrane helix</keyword>
<organism evidence="12 13">
    <name type="scientific">Arcobacter roscoffensis</name>
    <dbReference type="NCBI Taxonomy" id="2961520"/>
    <lineage>
        <taxon>Bacteria</taxon>
        <taxon>Pseudomonadati</taxon>
        <taxon>Campylobacterota</taxon>
        <taxon>Epsilonproteobacteria</taxon>
        <taxon>Campylobacterales</taxon>
        <taxon>Arcobacteraceae</taxon>
        <taxon>Arcobacter</taxon>
    </lineage>
</organism>
<dbReference type="Pfam" id="PF08448">
    <property type="entry name" value="PAS_4"/>
    <property type="match status" value="1"/>
</dbReference>
<dbReference type="Gene3D" id="3.30.450.20">
    <property type="entry name" value="PAS domain"/>
    <property type="match status" value="1"/>
</dbReference>
<sequence>MSILMKIFLSISITTIVSMSIFVNYIINIKKQEAQAKLTEKIEYHKKINQDTIAQLLFDLNKNILTTNLKALSIDEDILKIELIDFSEVVNITIDKKINSTSKIIKNSIPLKISQEHLGTLNIYYSDTSILETVQKYKEAIIEATIIVLFLLLGIIYYFVNKTIKSINYLSHATKEISSGNLDFEININSKDEVAQLAQNFDSMRNSLKNRIDTINQQLDFQHLLMESINVPIFIKDDKLNYVNCNKSFAKFYGKTKEEIIGSNISIFKDNTLIEEQKQVDNEVLKSEKAKSKFCKVKNFKGNIKDVIIYKNYFKDDKTNTRLIIGTYLDITEINKAKEKIEKFNEELQQKVYERTEELEESNEELQATINNLKQTQDKLIEAEKLASLGSLVAGVAHEINTPVGIGLTGVTHLLEETKKISALYKEDKITQEDFEKYLSLSDDISKLVNTNLERTAQLVKSFKQISVDQTSEDERKFFLDKYIYDILFSLKNIIKKNHVDVDISSDDNIELYSYPGYFSQIITNLIINSIKHGFKHKTDGKIDIALKKEEDTVFIIYKDNGKGIKEENIAKIFEPFFTTNRDKGSTGLGLNIIYNIITSKLKGSIVCNSEENKGVEFTIKINLS</sequence>